<gene>
    <name evidence="2" type="ORF">QJS64_05450</name>
</gene>
<accession>A0ABY8R4V4</accession>
<evidence type="ECO:0008006" key="4">
    <source>
        <dbReference type="Google" id="ProtNLM"/>
    </source>
</evidence>
<evidence type="ECO:0000256" key="1">
    <source>
        <dbReference type="SAM" id="MobiDB-lite"/>
    </source>
</evidence>
<dbReference type="Proteomes" id="UP001239169">
    <property type="component" value="Chromosome"/>
</dbReference>
<reference evidence="2 3" key="1">
    <citation type="submission" date="2023-04" db="EMBL/GenBank/DDBJ databases">
        <title>Bacteria Genome Submission.</title>
        <authorList>
            <person name="Isaac P."/>
        </authorList>
    </citation>
    <scope>NUCLEOTIDE SEQUENCE [LARGE SCALE GENOMIC DNA]</scope>
    <source>
        <strain evidence="2 3">SampleS7P1</strain>
    </source>
</reference>
<keyword evidence="3" id="KW-1185">Reference proteome</keyword>
<name>A0ABY8R4V4_PARBF</name>
<sequence>MSDHQHQHVHNGEIVDDDDFTPSKNSKHSSNHKYQHVHNGKIIDEK</sequence>
<evidence type="ECO:0000313" key="2">
    <source>
        <dbReference type="EMBL" id="WGX76582.1"/>
    </source>
</evidence>
<dbReference type="EMBL" id="CP124685">
    <property type="protein sequence ID" value="WGX76582.1"/>
    <property type="molecule type" value="Genomic_DNA"/>
</dbReference>
<feature type="region of interest" description="Disordered" evidence="1">
    <location>
        <begin position="1"/>
        <end position="46"/>
    </location>
</feature>
<feature type="compositionally biased region" description="Basic residues" evidence="1">
    <location>
        <begin position="25"/>
        <end position="39"/>
    </location>
</feature>
<proteinExistence type="predicted"/>
<feature type="compositionally biased region" description="Basic and acidic residues" evidence="1">
    <location>
        <begin position="1"/>
        <end position="13"/>
    </location>
</feature>
<protein>
    <recommendedName>
        <fullName evidence="4">Zinc transporter permease</fullName>
    </recommendedName>
</protein>
<evidence type="ECO:0000313" key="3">
    <source>
        <dbReference type="Proteomes" id="UP001239169"/>
    </source>
</evidence>
<organism evidence="2 3">
    <name type="scientific">Paraclostridium bifermentans</name>
    <name type="common">Clostridium bifermentans</name>
    <dbReference type="NCBI Taxonomy" id="1490"/>
    <lineage>
        <taxon>Bacteria</taxon>
        <taxon>Bacillati</taxon>
        <taxon>Bacillota</taxon>
        <taxon>Clostridia</taxon>
        <taxon>Peptostreptococcales</taxon>
        <taxon>Peptostreptococcaceae</taxon>
        <taxon>Paraclostridium</taxon>
    </lineage>
</organism>